<sequence length="62" mass="7136">MRRSHDQMAIPFAGKIEWNILVRPTAVHPQSVRILQYKGSPSQVHRSKPFTGTGKFLIWFGM</sequence>
<comment type="caution">
    <text evidence="1">The sequence shown here is derived from an EMBL/GenBank/DDBJ whole genome shotgun (WGS) entry which is preliminary data.</text>
</comment>
<dbReference type="EMBL" id="VSSQ01019162">
    <property type="protein sequence ID" value="MPM62997.1"/>
    <property type="molecule type" value="Genomic_DNA"/>
</dbReference>
<evidence type="ECO:0000313" key="1">
    <source>
        <dbReference type="EMBL" id="MPM62997.1"/>
    </source>
</evidence>
<dbReference type="AlphaFoldDB" id="A0A645BCE3"/>
<protein>
    <submittedName>
        <fullName evidence="1">Uncharacterized protein</fullName>
    </submittedName>
</protein>
<proteinExistence type="predicted"/>
<accession>A0A645BCE3</accession>
<reference evidence="1" key="1">
    <citation type="submission" date="2019-08" db="EMBL/GenBank/DDBJ databases">
        <authorList>
            <person name="Kucharzyk K."/>
            <person name="Murdoch R.W."/>
            <person name="Higgins S."/>
            <person name="Loffler F."/>
        </authorList>
    </citation>
    <scope>NUCLEOTIDE SEQUENCE</scope>
</reference>
<organism evidence="1">
    <name type="scientific">bioreactor metagenome</name>
    <dbReference type="NCBI Taxonomy" id="1076179"/>
    <lineage>
        <taxon>unclassified sequences</taxon>
        <taxon>metagenomes</taxon>
        <taxon>ecological metagenomes</taxon>
    </lineage>
</organism>
<name>A0A645BCE3_9ZZZZ</name>
<gene>
    <name evidence="1" type="ORF">SDC9_109875</name>
</gene>